<reference evidence="2" key="2">
    <citation type="journal article" date="2023" name="Microbiome">
        <title>Synthase-selected sorting approach identifies a beta-lactone synthase in a nudibranch symbiotic bacterium.</title>
        <authorList>
            <person name="Dzunkova M."/>
            <person name="La Clair J.J."/>
            <person name="Tyml T."/>
            <person name="Doud D."/>
            <person name="Schulz F."/>
            <person name="Piquer-Esteban S."/>
            <person name="Porcel Sanchis D."/>
            <person name="Osborn A."/>
            <person name="Robinson D."/>
            <person name="Louie K.B."/>
            <person name="Bowen B.P."/>
            <person name="Bowers R.M."/>
            <person name="Lee J."/>
            <person name="Arnau V."/>
            <person name="Diaz-Villanueva W."/>
            <person name="Stepanauskas R."/>
            <person name="Gosliner T."/>
            <person name="Date S.V."/>
            <person name="Northen T.R."/>
            <person name="Cheng J.F."/>
            <person name="Burkart M.D."/>
            <person name="Woyke T."/>
        </authorList>
    </citation>
    <scope>NUCLEOTIDE SEQUENCE</scope>
    <source>
        <strain evidence="2">Df01</strain>
    </source>
</reference>
<reference evidence="2" key="1">
    <citation type="submission" date="2022-08" db="EMBL/GenBank/DDBJ databases">
        <authorList>
            <person name="Dzunkova M."/>
            <person name="La Clair J."/>
            <person name="Tyml T."/>
            <person name="Doud D."/>
            <person name="Schulz F."/>
            <person name="Piquer S."/>
            <person name="Porcel Sanchis D."/>
            <person name="Osborn A."/>
            <person name="Robinson D."/>
            <person name="Louie K.B."/>
            <person name="Bowen B.P."/>
            <person name="Bowers R."/>
            <person name="Lee J."/>
            <person name="Arnau Llombart V."/>
            <person name="Diaz Villanueva W."/>
            <person name="Gosliner T."/>
            <person name="Northen T."/>
            <person name="Cheng J.-F."/>
            <person name="Burkart M.D."/>
            <person name="Woyke T."/>
        </authorList>
    </citation>
    <scope>NUCLEOTIDE SEQUENCE</scope>
    <source>
        <strain evidence="2">Df01</strain>
    </source>
</reference>
<proteinExistence type="predicted"/>
<dbReference type="InterPro" id="IPR029044">
    <property type="entry name" value="Nucleotide-diphossugar_trans"/>
</dbReference>
<keyword evidence="3" id="KW-1185">Reference proteome</keyword>
<evidence type="ECO:0000313" key="2">
    <source>
        <dbReference type="EMBL" id="MDM5148092.1"/>
    </source>
</evidence>
<sequence>MSISQAMLLAAGRGIRLRPLTDTIPKPLLEVGGDSLISRHLCRIQAAGIIDITINVSHLGDKICQSLGDGSDFGVRLRYSVEEEPLETAGGIKLALARGLLAADDPFLCVNTDIICDYDFAHLPRLPADKCCHLILVDNPPAHPRGDFSLEKSNLLLPPAVNTYTYSGIGVYHPVLFSGLEIGKPEAMLPLLKVAIAKRLADGEIYGGLWHDTGTPESLAAARRAVSQSGC</sequence>
<dbReference type="InterPro" id="IPR005835">
    <property type="entry name" value="NTP_transferase_dom"/>
</dbReference>
<evidence type="ECO:0000259" key="1">
    <source>
        <dbReference type="Pfam" id="PF00483"/>
    </source>
</evidence>
<dbReference type="SUPFAM" id="SSF53448">
    <property type="entry name" value="Nucleotide-diphospho-sugar transferases"/>
    <property type="match status" value="1"/>
</dbReference>
<gene>
    <name evidence="2" type="ORF">NQX30_06915</name>
</gene>
<dbReference type="PANTHER" id="PTHR22572">
    <property type="entry name" value="SUGAR-1-PHOSPHATE GUANYL TRANSFERASE"/>
    <property type="match status" value="1"/>
</dbReference>
<evidence type="ECO:0000313" key="3">
    <source>
        <dbReference type="Proteomes" id="UP001168167"/>
    </source>
</evidence>
<dbReference type="InterPro" id="IPR050486">
    <property type="entry name" value="Mannose-1P_guanyltransferase"/>
</dbReference>
<dbReference type="Pfam" id="PF00483">
    <property type="entry name" value="NTP_transferase"/>
    <property type="match status" value="1"/>
</dbReference>
<dbReference type="Gene3D" id="3.90.550.10">
    <property type="entry name" value="Spore Coat Polysaccharide Biosynthesis Protein SpsA, Chain A"/>
    <property type="match status" value="1"/>
</dbReference>
<dbReference type="EMBL" id="JANQAO010000003">
    <property type="protein sequence ID" value="MDM5148092.1"/>
    <property type="molecule type" value="Genomic_DNA"/>
</dbReference>
<name>A0ABT7QN00_9GAMM</name>
<organism evidence="2 3">
    <name type="scientific">Candidatus Doriopsillibacter californiensis</name>
    <dbReference type="NCBI Taxonomy" id="2970740"/>
    <lineage>
        <taxon>Bacteria</taxon>
        <taxon>Pseudomonadati</taxon>
        <taxon>Pseudomonadota</taxon>
        <taxon>Gammaproteobacteria</taxon>
        <taxon>Candidatus Tethybacterales</taxon>
        <taxon>Candidatus Persebacteraceae</taxon>
        <taxon>Candidatus Doriopsillibacter</taxon>
    </lineage>
</organism>
<accession>A0ABT7QN00</accession>
<feature type="domain" description="Nucleotidyl transferase" evidence="1">
    <location>
        <begin position="6"/>
        <end position="123"/>
    </location>
</feature>
<protein>
    <submittedName>
        <fullName evidence="2">Nucleotidyltransferase family protein</fullName>
    </submittedName>
</protein>
<dbReference type="Proteomes" id="UP001168167">
    <property type="component" value="Unassembled WGS sequence"/>
</dbReference>
<dbReference type="CDD" id="cd06422">
    <property type="entry name" value="NTP_transferase_like_1"/>
    <property type="match status" value="1"/>
</dbReference>
<comment type="caution">
    <text evidence="2">The sequence shown here is derived from an EMBL/GenBank/DDBJ whole genome shotgun (WGS) entry which is preliminary data.</text>
</comment>